<dbReference type="Proteomes" id="UP000618319">
    <property type="component" value="Unassembled WGS sequence"/>
</dbReference>
<evidence type="ECO:0000313" key="1">
    <source>
        <dbReference type="EMBL" id="MBE8723191.1"/>
    </source>
</evidence>
<comment type="caution">
    <text evidence="1">The sequence shown here is derived from an EMBL/GenBank/DDBJ whole genome shotgun (WGS) entry which is preliminary data.</text>
</comment>
<sequence>MSKKPILPIAAIGEINWVDNLKSFLSTYEVVAKGIPLQNEVSLISFGFGDQIRSYYKHFGATESAEFMYYLKRYNELEWLHTSRYSKTLTEYFPLDELSNFVIIGESLHEDPICLNIQNQRIYTFTKKPSGMHILFNSFNDYLLIELMNFKKQVCAFDFDNREQERAYLNTIVNDKGIDQKLRHNKLYQG</sequence>
<gene>
    <name evidence="1" type="ORF">C4F40_20930</name>
</gene>
<dbReference type="EMBL" id="PSKQ01000027">
    <property type="protein sequence ID" value="MBE8723191.1"/>
    <property type="molecule type" value="Genomic_DNA"/>
</dbReference>
<dbReference type="RefSeq" id="WP_196941338.1">
    <property type="nucleotide sequence ID" value="NZ_MU158693.1"/>
</dbReference>
<evidence type="ECO:0008006" key="3">
    <source>
        <dbReference type="Google" id="ProtNLM"/>
    </source>
</evidence>
<protein>
    <recommendedName>
        <fullName evidence="3">IPExxxVDY family protein</fullName>
    </recommendedName>
</protein>
<keyword evidence="2" id="KW-1185">Reference proteome</keyword>
<evidence type="ECO:0000313" key="2">
    <source>
        <dbReference type="Proteomes" id="UP000618319"/>
    </source>
</evidence>
<organism evidence="1 2">
    <name type="scientific">Sphingobacterium pedocola</name>
    <dbReference type="NCBI Taxonomy" id="2082722"/>
    <lineage>
        <taxon>Bacteria</taxon>
        <taxon>Pseudomonadati</taxon>
        <taxon>Bacteroidota</taxon>
        <taxon>Sphingobacteriia</taxon>
        <taxon>Sphingobacteriales</taxon>
        <taxon>Sphingobacteriaceae</taxon>
        <taxon>Sphingobacterium</taxon>
    </lineage>
</organism>
<accession>A0ABR9TCX6</accession>
<reference evidence="1 2" key="1">
    <citation type="submission" date="2018-02" db="EMBL/GenBank/DDBJ databases">
        <title>Sphingobacterium KA21.</title>
        <authorList>
            <person name="Vasarhelyi B.M."/>
            <person name="Deshmukh S."/>
            <person name="Balint B."/>
            <person name="Kukolya J."/>
        </authorList>
    </citation>
    <scope>NUCLEOTIDE SEQUENCE [LARGE SCALE GENOMIC DNA]</scope>
    <source>
        <strain evidence="1 2">Ka21</strain>
    </source>
</reference>
<proteinExistence type="predicted"/>
<name>A0ABR9TCX6_9SPHI</name>